<proteinExistence type="predicted"/>
<evidence type="ECO:0000313" key="3">
    <source>
        <dbReference type="Proteomes" id="UP001372338"/>
    </source>
</evidence>
<keyword evidence="3" id="KW-1185">Reference proteome</keyword>
<keyword evidence="1" id="KW-0812">Transmembrane</keyword>
<reference evidence="2 3" key="1">
    <citation type="submission" date="2024-01" db="EMBL/GenBank/DDBJ databases">
        <title>The genomes of 5 underutilized Papilionoideae crops provide insights into root nodulation and disease resistanc.</title>
        <authorList>
            <person name="Yuan L."/>
        </authorList>
    </citation>
    <scope>NUCLEOTIDE SEQUENCE [LARGE SCALE GENOMIC DNA]</scope>
    <source>
        <strain evidence="2">ZHUSHIDOU_FW_LH</strain>
        <tissue evidence="2">Leaf</tissue>
    </source>
</reference>
<name>A0AAN9HU70_CROPI</name>
<keyword evidence="1" id="KW-0472">Membrane</keyword>
<protein>
    <submittedName>
        <fullName evidence="2">Uncharacterized protein</fullName>
    </submittedName>
</protein>
<keyword evidence="1" id="KW-1133">Transmembrane helix</keyword>
<evidence type="ECO:0000313" key="2">
    <source>
        <dbReference type="EMBL" id="KAK7245433.1"/>
    </source>
</evidence>
<comment type="caution">
    <text evidence="2">The sequence shown here is derived from an EMBL/GenBank/DDBJ whole genome shotgun (WGS) entry which is preliminary data.</text>
</comment>
<feature type="transmembrane region" description="Helical" evidence="1">
    <location>
        <begin position="31"/>
        <end position="54"/>
    </location>
</feature>
<sequence>MNAILRHPSITPAKLDDIEYAIASIQRCKKLINIIFLFNLIYSHPLFFFFFFFIPLSHFHLYMLSQPKPLISDSVEA</sequence>
<dbReference type="EMBL" id="JAYWIO010000008">
    <property type="protein sequence ID" value="KAK7245433.1"/>
    <property type="molecule type" value="Genomic_DNA"/>
</dbReference>
<accession>A0AAN9HU70</accession>
<dbReference type="Proteomes" id="UP001372338">
    <property type="component" value="Unassembled WGS sequence"/>
</dbReference>
<gene>
    <name evidence="2" type="ORF">RIF29_40279</name>
</gene>
<evidence type="ECO:0000256" key="1">
    <source>
        <dbReference type="SAM" id="Phobius"/>
    </source>
</evidence>
<organism evidence="2 3">
    <name type="scientific">Crotalaria pallida</name>
    <name type="common">Smooth rattlebox</name>
    <name type="synonym">Crotalaria striata</name>
    <dbReference type="NCBI Taxonomy" id="3830"/>
    <lineage>
        <taxon>Eukaryota</taxon>
        <taxon>Viridiplantae</taxon>
        <taxon>Streptophyta</taxon>
        <taxon>Embryophyta</taxon>
        <taxon>Tracheophyta</taxon>
        <taxon>Spermatophyta</taxon>
        <taxon>Magnoliopsida</taxon>
        <taxon>eudicotyledons</taxon>
        <taxon>Gunneridae</taxon>
        <taxon>Pentapetalae</taxon>
        <taxon>rosids</taxon>
        <taxon>fabids</taxon>
        <taxon>Fabales</taxon>
        <taxon>Fabaceae</taxon>
        <taxon>Papilionoideae</taxon>
        <taxon>50 kb inversion clade</taxon>
        <taxon>genistoids sensu lato</taxon>
        <taxon>core genistoids</taxon>
        <taxon>Crotalarieae</taxon>
        <taxon>Crotalaria</taxon>
    </lineage>
</organism>
<dbReference type="AlphaFoldDB" id="A0AAN9HU70"/>